<dbReference type="InterPro" id="IPR036638">
    <property type="entry name" value="HLH_DNA-bd_sf"/>
</dbReference>
<dbReference type="Pfam" id="PF09388">
    <property type="entry name" value="SpoOE-like"/>
    <property type="match status" value="1"/>
</dbReference>
<dbReference type="RefSeq" id="WP_090727642.1">
    <property type="nucleotide sequence ID" value="NZ_JBHTKX010000008.1"/>
</dbReference>
<dbReference type="SUPFAM" id="SSF140500">
    <property type="entry name" value="BAS1536-like"/>
    <property type="match status" value="1"/>
</dbReference>
<proteinExistence type="predicted"/>
<sequence length="49" mass="5858">MINPKLDSRFEEMRSILEQTALKYGLNHPEVLHLSQELDKIHNELLQER</sequence>
<organism evidence="1 2">
    <name type="scientific">Paenibacillus provencensis</name>
    <dbReference type="NCBI Taxonomy" id="441151"/>
    <lineage>
        <taxon>Bacteria</taxon>
        <taxon>Bacillati</taxon>
        <taxon>Bacillota</taxon>
        <taxon>Bacilli</taxon>
        <taxon>Bacillales</taxon>
        <taxon>Paenibacillaceae</taxon>
        <taxon>Paenibacillus</taxon>
    </lineage>
</organism>
<dbReference type="InterPro" id="IPR018540">
    <property type="entry name" value="Spo0E-like"/>
</dbReference>
<accession>A0ABW3Q297</accession>
<keyword evidence="2" id="KW-1185">Reference proteome</keyword>
<dbReference type="Proteomes" id="UP001597169">
    <property type="component" value="Unassembled WGS sequence"/>
</dbReference>
<dbReference type="Gene3D" id="4.10.280.10">
    <property type="entry name" value="Helix-loop-helix DNA-binding domain"/>
    <property type="match status" value="1"/>
</dbReference>
<gene>
    <name evidence="1" type="ORF">ACFQ3J_24365</name>
</gene>
<evidence type="ECO:0000313" key="2">
    <source>
        <dbReference type="Proteomes" id="UP001597169"/>
    </source>
</evidence>
<dbReference type="InterPro" id="IPR037208">
    <property type="entry name" value="Spo0E-like_sf"/>
</dbReference>
<dbReference type="EMBL" id="JBHTKX010000008">
    <property type="protein sequence ID" value="MFD1131258.1"/>
    <property type="molecule type" value="Genomic_DNA"/>
</dbReference>
<comment type="caution">
    <text evidence="1">The sequence shown here is derived from an EMBL/GenBank/DDBJ whole genome shotgun (WGS) entry which is preliminary data.</text>
</comment>
<name>A0ABW3Q297_9BACL</name>
<reference evidence="2" key="1">
    <citation type="journal article" date="2019" name="Int. J. Syst. Evol. Microbiol.">
        <title>The Global Catalogue of Microorganisms (GCM) 10K type strain sequencing project: providing services to taxonomists for standard genome sequencing and annotation.</title>
        <authorList>
            <consortium name="The Broad Institute Genomics Platform"/>
            <consortium name="The Broad Institute Genome Sequencing Center for Infectious Disease"/>
            <person name="Wu L."/>
            <person name="Ma J."/>
        </authorList>
    </citation>
    <scope>NUCLEOTIDE SEQUENCE [LARGE SCALE GENOMIC DNA]</scope>
    <source>
        <strain evidence="2">CCUG 53519</strain>
    </source>
</reference>
<evidence type="ECO:0000313" key="1">
    <source>
        <dbReference type="EMBL" id="MFD1131258.1"/>
    </source>
</evidence>
<protein>
    <submittedName>
        <fullName evidence="1">Spo0E family sporulation regulatory protein-aspartic acid phosphatase</fullName>
    </submittedName>
</protein>